<dbReference type="GO" id="GO:0051287">
    <property type="term" value="F:NAD binding"/>
    <property type="evidence" value="ECO:0007669"/>
    <property type="project" value="InterPro"/>
</dbReference>
<dbReference type="SUPFAM" id="SSF51735">
    <property type="entry name" value="NAD(P)-binding Rossmann-fold domains"/>
    <property type="match status" value="1"/>
</dbReference>
<dbReference type="PANTHER" id="PTHR43580">
    <property type="entry name" value="OXIDOREDUCTASE GLYR1-RELATED"/>
    <property type="match status" value="1"/>
</dbReference>
<reference evidence="7" key="1">
    <citation type="journal article" date="2014" name="Int. J. Syst. Evol. Microbiol.">
        <title>Complete genome sequence of Corynebacterium casei LMG S-19264T (=DSM 44701T), isolated from a smear-ripened cheese.</title>
        <authorList>
            <consortium name="US DOE Joint Genome Institute (JGI-PGF)"/>
            <person name="Walter F."/>
            <person name="Albersmeier A."/>
            <person name="Kalinowski J."/>
            <person name="Ruckert C."/>
        </authorList>
    </citation>
    <scope>NUCLEOTIDE SEQUENCE</scope>
    <source>
        <strain evidence="7">JCM 4633</strain>
    </source>
</reference>
<protein>
    <submittedName>
        <fullName evidence="7">3-hydroxyisobutyrate dehydrogenase</fullName>
    </submittedName>
</protein>
<evidence type="ECO:0000256" key="2">
    <source>
        <dbReference type="ARBA" id="ARBA00023002"/>
    </source>
</evidence>
<dbReference type="GO" id="GO:0016491">
    <property type="term" value="F:oxidoreductase activity"/>
    <property type="evidence" value="ECO:0007669"/>
    <property type="project" value="UniProtKB-KW"/>
</dbReference>
<dbReference type="Gene3D" id="3.40.50.720">
    <property type="entry name" value="NAD(P)-binding Rossmann-like Domain"/>
    <property type="match status" value="1"/>
</dbReference>
<dbReference type="SUPFAM" id="SSF48179">
    <property type="entry name" value="6-phosphogluconate dehydrogenase C-terminal domain-like"/>
    <property type="match status" value="1"/>
</dbReference>
<name>A0A918WEY7_STRCJ</name>
<evidence type="ECO:0000259" key="6">
    <source>
        <dbReference type="Pfam" id="PF14833"/>
    </source>
</evidence>
<dbReference type="Gene3D" id="1.10.1040.10">
    <property type="entry name" value="N-(1-d-carboxylethyl)-l-norvaline Dehydrogenase, domain 2"/>
    <property type="match status" value="1"/>
</dbReference>
<gene>
    <name evidence="7" type="primary">mmsB</name>
    <name evidence="7" type="ORF">GCM10010507_11080</name>
</gene>
<evidence type="ECO:0000256" key="4">
    <source>
        <dbReference type="PIRSR" id="PIRSR000103-1"/>
    </source>
</evidence>
<feature type="domain" description="3-hydroxyisobutyrate dehydrogenase-like NAD-binding" evidence="6">
    <location>
        <begin position="167"/>
        <end position="285"/>
    </location>
</feature>
<accession>A0A918WEY7</accession>
<dbReference type="InterPro" id="IPR051265">
    <property type="entry name" value="HIBADH-related_NP60_sf"/>
</dbReference>
<dbReference type="InterPro" id="IPR029154">
    <property type="entry name" value="HIBADH-like_NADP-bd"/>
</dbReference>
<evidence type="ECO:0000259" key="5">
    <source>
        <dbReference type="Pfam" id="PF03446"/>
    </source>
</evidence>
<dbReference type="InterPro" id="IPR006115">
    <property type="entry name" value="6PGDH_NADP-bd"/>
</dbReference>
<evidence type="ECO:0000313" key="8">
    <source>
        <dbReference type="Proteomes" id="UP000646244"/>
    </source>
</evidence>
<feature type="domain" description="6-phosphogluconate dehydrogenase NADP-binding" evidence="5">
    <location>
        <begin position="4"/>
        <end position="161"/>
    </location>
</feature>
<reference evidence="7" key="2">
    <citation type="submission" date="2020-09" db="EMBL/GenBank/DDBJ databases">
        <authorList>
            <person name="Sun Q."/>
            <person name="Ohkuma M."/>
        </authorList>
    </citation>
    <scope>NUCLEOTIDE SEQUENCE</scope>
    <source>
        <strain evidence="7">JCM 4633</strain>
    </source>
</reference>
<dbReference type="EMBL" id="BMVB01000003">
    <property type="protein sequence ID" value="GHC39154.1"/>
    <property type="molecule type" value="Genomic_DNA"/>
</dbReference>
<evidence type="ECO:0000313" key="7">
    <source>
        <dbReference type="EMBL" id="GHC39154.1"/>
    </source>
</evidence>
<dbReference type="Pfam" id="PF14833">
    <property type="entry name" value="NAD_binding_11"/>
    <property type="match status" value="1"/>
</dbReference>
<dbReference type="InterPro" id="IPR015815">
    <property type="entry name" value="HIBADH-related"/>
</dbReference>
<dbReference type="Pfam" id="PF03446">
    <property type="entry name" value="NAD_binding_2"/>
    <property type="match status" value="1"/>
</dbReference>
<dbReference type="Proteomes" id="UP000646244">
    <property type="component" value="Unassembled WGS sequence"/>
</dbReference>
<evidence type="ECO:0000256" key="3">
    <source>
        <dbReference type="ARBA" id="ARBA00023027"/>
    </source>
</evidence>
<dbReference type="InterPro" id="IPR013328">
    <property type="entry name" value="6PGD_dom2"/>
</dbReference>
<dbReference type="InterPro" id="IPR008927">
    <property type="entry name" value="6-PGluconate_DH-like_C_sf"/>
</dbReference>
<proteinExistence type="inferred from homology"/>
<comment type="caution">
    <text evidence="7">The sequence shown here is derived from an EMBL/GenBank/DDBJ whole genome shotgun (WGS) entry which is preliminary data.</text>
</comment>
<dbReference type="AlphaFoldDB" id="A0A918WEY7"/>
<dbReference type="RefSeq" id="WP_229844597.1">
    <property type="nucleotide sequence ID" value="NZ_BMVB01000003.1"/>
</dbReference>
<comment type="similarity">
    <text evidence="1">Belongs to the HIBADH-related family.</text>
</comment>
<keyword evidence="2" id="KW-0560">Oxidoreductase</keyword>
<dbReference type="PIRSF" id="PIRSF000103">
    <property type="entry name" value="HIBADH"/>
    <property type="match status" value="1"/>
</dbReference>
<evidence type="ECO:0000256" key="1">
    <source>
        <dbReference type="ARBA" id="ARBA00009080"/>
    </source>
</evidence>
<feature type="active site" evidence="4">
    <location>
        <position position="173"/>
    </location>
</feature>
<dbReference type="InterPro" id="IPR036291">
    <property type="entry name" value="NAD(P)-bd_dom_sf"/>
</dbReference>
<dbReference type="PANTHER" id="PTHR43580:SF2">
    <property type="entry name" value="CYTOKINE-LIKE NUCLEAR FACTOR N-PAC"/>
    <property type="match status" value="1"/>
</dbReference>
<sequence length="303" mass="31847">MEKSIACLGTGVMGSAMAERLLSQGYAVTVSNRTAGKARVTSGDRSATVAPTPAAAVADHRTVLLALSDDEAEESVLFGPGGAAEAMKPGTYVIDTSTVSPPYARSSGRRLRERGVHRVEACLIGNAEHARTGQLRILVAGEPEDVRRAQEILGLLSKSLLRLGGTGEAAAVKLAFNSLLGAQLVAVAEAVHYAERVGIDPATMLTAIAESGYSSPVLSFRCRLMCDGTYDPPAFRTALMAKDLRMMAEETRDAGVRAPLLDVAASRFADMGRDGRGELDAAAVLEQQRGDGTLVPRVPREPS</sequence>
<organism evidence="7 8">
    <name type="scientific">Streptomyces cinnamoneus</name>
    <name type="common">Streptoverticillium cinnamoneum</name>
    <dbReference type="NCBI Taxonomy" id="53446"/>
    <lineage>
        <taxon>Bacteria</taxon>
        <taxon>Bacillati</taxon>
        <taxon>Actinomycetota</taxon>
        <taxon>Actinomycetes</taxon>
        <taxon>Kitasatosporales</taxon>
        <taxon>Streptomycetaceae</taxon>
        <taxon>Streptomyces</taxon>
        <taxon>Streptomyces cinnamoneus group</taxon>
    </lineage>
</organism>
<dbReference type="GO" id="GO:0050661">
    <property type="term" value="F:NADP binding"/>
    <property type="evidence" value="ECO:0007669"/>
    <property type="project" value="InterPro"/>
</dbReference>
<keyword evidence="3" id="KW-0520">NAD</keyword>